<evidence type="ECO:0000313" key="2">
    <source>
        <dbReference type="EMBL" id="MBB2148181.1"/>
    </source>
</evidence>
<organism evidence="2 3">
    <name type="scientific">Pedobacter gandavensis</name>
    <dbReference type="NCBI Taxonomy" id="2679963"/>
    <lineage>
        <taxon>Bacteria</taxon>
        <taxon>Pseudomonadati</taxon>
        <taxon>Bacteroidota</taxon>
        <taxon>Sphingobacteriia</taxon>
        <taxon>Sphingobacteriales</taxon>
        <taxon>Sphingobacteriaceae</taxon>
        <taxon>Pedobacter</taxon>
    </lineage>
</organism>
<dbReference type="EMBL" id="WNXC01000001">
    <property type="protein sequence ID" value="MBB2148181.1"/>
    <property type="molecule type" value="Genomic_DNA"/>
</dbReference>
<evidence type="ECO:0000313" key="3">
    <source>
        <dbReference type="Proteomes" id="UP000636110"/>
    </source>
</evidence>
<reference evidence="2 3" key="1">
    <citation type="submission" date="2019-11" db="EMBL/GenBank/DDBJ databases">
        <title>Description of Pedobacter sp. LMG 31462T.</title>
        <authorList>
            <person name="Carlier A."/>
            <person name="Qi S."/>
            <person name="Vandamme P."/>
        </authorList>
    </citation>
    <scope>NUCLEOTIDE SEQUENCE [LARGE SCALE GENOMIC DNA]</scope>
    <source>
        <strain evidence="2 3">LMG 31462</strain>
    </source>
</reference>
<feature type="domain" description="DUF5689" evidence="1">
    <location>
        <begin position="40"/>
        <end position="233"/>
    </location>
</feature>
<sequence>MKKIHAGHPLTTLILLFFICSMISCKKDKTKGQETKPFSKQVSITYLKDLITELPVKIKDHSVIRGVVISDASSKNVENNKTLFLQEGTNQKGIKVQLQKDHNFALNDSLEIEIFDQTITRLNGAVVLQDLPNNLVKNVGVGKIFPRETSVRALEANKKDWEGSLIRIGICQLISDNGKYSDNMKIKDGKAILNSRIMKDASFIGQELPKDVSSIVGIVHLEGNEVQLIPRNTLEIRPLKYVIDEFTKWTNTTWNHSSILPRFTLQTEYANWNGNIYEGPVKQLATAADGSFTKLGKIYPYLPKDSTRGYMQLFPSEKLNLKGLKFLNITFAGSKSVGYTLFSEISIPDEYIRVALLPFNTGVDELSIGIRIPIESTGEPIPGKVVKPKGAVDFYKIVSLTAPVGEVGKFTAVKFIIPSTLEDLVAMGITSGDREKWLNNPQLEIINLSSRKTSGITDFRQDRYVPILLDQVQMGF</sequence>
<accession>A0ABR6ESI5</accession>
<gene>
    <name evidence="2" type="ORF">GM920_04580</name>
</gene>
<dbReference type="PROSITE" id="PS51257">
    <property type="entry name" value="PROKAR_LIPOPROTEIN"/>
    <property type="match status" value="1"/>
</dbReference>
<comment type="caution">
    <text evidence="2">The sequence shown here is derived from an EMBL/GenBank/DDBJ whole genome shotgun (WGS) entry which is preliminary data.</text>
</comment>
<proteinExistence type="predicted"/>
<dbReference type="InterPro" id="IPR043744">
    <property type="entry name" value="DUF5689"/>
</dbReference>
<name>A0ABR6ESI5_9SPHI</name>
<protein>
    <recommendedName>
        <fullName evidence="1">DUF5689 domain-containing protein</fullName>
    </recommendedName>
</protein>
<dbReference type="Proteomes" id="UP000636110">
    <property type="component" value="Unassembled WGS sequence"/>
</dbReference>
<dbReference type="RefSeq" id="WP_182953850.1">
    <property type="nucleotide sequence ID" value="NZ_WNXC01000001.1"/>
</dbReference>
<keyword evidence="3" id="KW-1185">Reference proteome</keyword>
<dbReference type="Pfam" id="PF18942">
    <property type="entry name" value="DUF5689"/>
    <property type="match status" value="1"/>
</dbReference>
<evidence type="ECO:0000259" key="1">
    <source>
        <dbReference type="Pfam" id="PF18942"/>
    </source>
</evidence>